<dbReference type="AlphaFoldDB" id="A0A6F8T8K4"/>
<dbReference type="GO" id="GO:0046912">
    <property type="term" value="F:acyltransferase activity, acyl groups converted into alkyl on transfer"/>
    <property type="evidence" value="ECO:0007669"/>
    <property type="project" value="InterPro"/>
</dbReference>
<name>A0A6F8T8K4_9GAMM</name>
<dbReference type="Gene3D" id="3.20.20.70">
    <property type="entry name" value="Aldolase class I"/>
    <property type="match status" value="1"/>
</dbReference>
<feature type="domain" description="Pyruvate carboxyltransferase" evidence="3">
    <location>
        <begin position="4"/>
        <end position="253"/>
    </location>
</feature>
<comment type="pathway">
    <text evidence="1">Amino-acid biosynthesis.</text>
</comment>
<proteinExistence type="predicted"/>
<dbReference type="InterPro" id="IPR000891">
    <property type="entry name" value="PYR_CT"/>
</dbReference>
<evidence type="ECO:0000313" key="4">
    <source>
        <dbReference type="EMBL" id="BCA96781.1"/>
    </source>
</evidence>
<evidence type="ECO:0000259" key="3">
    <source>
        <dbReference type="PROSITE" id="PS50991"/>
    </source>
</evidence>
<evidence type="ECO:0000313" key="5">
    <source>
        <dbReference type="Proteomes" id="UP000502894"/>
    </source>
</evidence>
<dbReference type="KEGG" id="lant:TUM19329_31420"/>
<accession>A0A6F8T8K4</accession>
<sequence length="294" mass="32873">MNSIQILDTSLRDGGHRTNFHFSDQELERILVPLDNSGIEYIEIGYRNGSLHPIENLGRAGLCDKNYLLLCQSLIRKSIIAVMAHPNNITKSDLIELKSYGIGLLRLCVAKNCLLETLPILKLAKEISLPVSVNFIHMTYYTDDELDDVVRQVSKHEPDMIYFADSNGSILPQRIKFIYERYARIYSTPFGFHAHDNIGLAQMNVLTAINSGAQVIDASLAGMGKGTGNLKTEFLVAYLHAINIKKYDLATVLTAANFVREALKIGHEAIEMDEFVRGISDLSTADLKLFNLKN</sequence>
<gene>
    <name evidence="4" type="ORF">TUM19329_31420</name>
</gene>
<dbReference type="PROSITE" id="PS50991">
    <property type="entry name" value="PYR_CT"/>
    <property type="match status" value="1"/>
</dbReference>
<dbReference type="Pfam" id="PF00682">
    <property type="entry name" value="HMGL-like"/>
    <property type="match status" value="1"/>
</dbReference>
<organism evidence="4 5">
    <name type="scientific">Legionella antarctica</name>
    <dbReference type="NCBI Taxonomy" id="2708020"/>
    <lineage>
        <taxon>Bacteria</taxon>
        <taxon>Pseudomonadati</taxon>
        <taxon>Pseudomonadota</taxon>
        <taxon>Gammaproteobacteria</taxon>
        <taxon>Legionellales</taxon>
        <taxon>Legionellaceae</taxon>
        <taxon>Legionella</taxon>
    </lineage>
</organism>
<evidence type="ECO:0000256" key="2">
    <source>
        <dbReference type="ARBA" id="ARBA00048263"/>
    </source>
</evidence>
<dbReference type="RefSeq" id="WP_173238014.1">
    <property type="nucleotide sequence ID" value="NZ_AP022839.1"/>
</dbReference>
<dbReference type="GO" id="GO:0019752">
    <property type="term" value="P:carboxylic acid metabolic process"/>
    <property type="evidence" value="ECO:0007669"/>
    <property type="project" value="InterPro"/>
</dbReference>
<protein>
    <submittedName>
        <fullName evidence="4">4-hydroxy-2-oxovalerate aldolase</fullName>
    </submittedName>
</protein>
<dbReference type="PANTHER" id="PTHR43538">
    <property type="entry name" value="ALPHA-IPM SYNTHASE/HOMOCITRATE SYNTHASE"/>
    <property type="match status" value="1"/>
</dbReference>
<keyword evidence="5" id="KW-1185">Reference proteome</keyword>
<reference evidence="4" key="1">
    <citation type="journal article" date="2020" name="Microbiol. Resour. Announc.">
        <title>Complete Genome Sequence of Novel Psychrotolerant Legionella Strain TUM19329, Isolated from Antarctic Lake Sediment.</title>
        <authorList>
            <person name="Shimada S."/>
            <person name="Nakai R."/>
            <person name="Aoki K."/>
            <person name="Shimoeda N."/>
            <person name="Ohno G."/>
            <person name="Miyazaki Y."/>
            <person name="Kudoh S."/>
            <person name="Imura S."/>
            <person name="Watanabe K."/>
            <person name="Ishii Y."/>
            <person name="Tateda K."/>
        </authorList>
    </citation>
    <scope>NUCLEOTIDE SEQUENCE [LARGE SCALE GENOMIC DNA]</scope>
    <source>
        <strain evidence="4">TUM19329</strain>
    </source>
</reference>
<dbReference type="GO" id="GO:0043714">
    <property type="term" value="F:(R)-citramalate synthase activity"/>
    <property type="evidence" value="ECO:0007669"/>
    <property type="project" value="UniProtKB-EC"/>
</dbReference>
<dbReference type="EMBL" id="AP022839">
    <property type="protein sequence ID" value="BCA96781.1"/>
    <property type="molecule type" value="Genomic_DNA"/>
</dbReference>
<dbReference type="InterPro" id="IPR005675">
    <property type="entry name" value="Citramal_synthase"/>
</dbReference>
<dbReference type="InterPro" id="IPR013785">
    <property type="entry name" value="Aldolase_TIM"/>
</dbReference>
<dbReference type="Proteomes" id="UP000502894">
    <property type="component" value="Chromosome"/>
</dbReference>
<dbReference type="PANTHER" id="PTHR43538:SF1">
    <property type="entry name" value="(R)-CITRAMALATE SYNTHASE"/>
    <property type="match status" value="1"/>
</dbReference>
<comment type="catalytic activity">
    <reaction evidence="2">
        <text>pyruvate + acetyl-CoA + H2O = (3R)-citramalate + CoA + H(+)</text>
        <dbReference type="Rhea" id="RHEA:19045"/>
        <dbReference type="ChEBI" id="CHEBI:15361"/>
        <dbReference type="ChEBI" id="CHEBI:15377"/>
        <dbReference type="ChEBI" id="CHEBI:15378"/>
        <dbReference type="ChEBI" id="CHEBI:30934"/>
        <dbReference type="ChEBI" id="CHEBI:57287"/>
        <dbReference type="ChEBI" id="CHEBI:57288"/>
        <dbReference type="EC" id="2.3.3.21"/>
    </reaction>
</comment>
<dbReference type="SUPFAM" id="SSF51569">
    <property type="entry name" value="Aldolase"/>
    <property type="match status" value="1"/>
</dbReference>
<evidence type="ECO:0000256" key="1">
    <source>
        <dbReference type="ARBA" id="ARBA00029440"/>
    </source>
</evidence>